<evidence type="ECO:0000259" key="2">
    <source>
        <dbReference type="PROSITE" id="PS51534"/>
    </source>
</evidence>
<evidence type="ECO:0000313" key="3">
    <source>
        <dbReference type="EMBL" id="NRN70590.1"/>
    </source>
</evidence>
<dbReference type="Gene3D" id="3.40.50.11530">
    <property type="match status" value="1"/>
</dbReference>
<organism evidence="3 4">
    <name type="scientific">Kibdelosporangium persicum</name>
    <dbReference type="NCBI Taxonomy" id="2698649"/>
    <lineage>
        <taxon>Bacteria</taxon>
        <taxon>Bacillati</taxon>
        <taxon>Actinomycetota</taxon>
        <taxon>Actinomycetes</taxon>
        <taxon>Pseudonocardiales</taxon>
        <taxon>Pseudonocardiaceae</taxon>
        <taxon>Kibdelosporangium</taxon>
    </lineage>
</organism>
<dbReference type="InterPro" id="IPR013568">
    <property type="entry name" value="SEFIR_dom"/>
</dbReference>
<keyword evidence="4" id="KW-1185">Reference proteome</keyword>
<feature type="region of interest" description="Disordered" evidence="1">
    <location>
        <begin position="200"/>
        <end position="219"/>
    </location>
</feature>
<evidence type="ECO:0000256" key="1">
    <source>
        <dbReference type="SAM" id="MobiDB-lite"/>
    </source>
</evidence>
<comment type="caution">
    <text evidence="3">The sequence shown here is derived from an EMBL/GenBank/DDBJ whole genome shotgun (WGS) entry which is preliminary data.</text>
</comment>
<proteinExistence type="predicted"/>
<dbReference type="InterPro" id="IPR035897">
    <property type="entry name" value="Toll_tir_struct_dom_sf"/>
</dbReference>
<feature type="region of interest" description="Disordered" evidence="1">
    <location>
        <begin position="158"/>
        <end position="188"/>
    </location>
</feature>
<feature type="domain" description="SEFIR" evidence="2">
    <location>
        <begin position="4"/>
        <end position="145"/>
    </location>
</feature>
<accession>A0ABX2FIQ2</accession>
<dbReference type="PROSITE" id="PS51534">
    <property type="entry name" value="SEFIR"/>
    <property type="match status" value="1"/>
</dbReference>
<evidence type="ECO:0000313" key="4">
    <source>
        <dbReference type="Proteomes" id="UP000763557"/>
    </source>
</evidence>
<protein>
    <submittedName>
        <fullName evidence="3">SEFIR domain-containing protein</fullName>
    </submittedName>
</protein>
<sequence>MARPTRVFVTYTHDSEEHKNQVLALANLLRAHGLDVRLDAWDTHERKDWYVWGQRQITLADYVVVVASARYKKVGDGDVAADENRGAQAEVTALREMFQQDRPHWTRRVLPVLLPGHTADEIPFFLQPRTADHYEIKDITTAGAASLIRVLTQQPVTAATGSASGPERPPTTSRPHGATQVNNASAGGTVFAVQAGDLHFSRRPEVRPDRPDDPDPSCL</sequence>
<feature type="compositionally biased region" description="Polar residues" evidence="1">
    <location>
        <begin position="170"/>
        <end position="186"/>
    </location>
</feature>
<dbReference type="SUPFAM" id="SSF52200">
    <property type="entry name" value="Toll/Interleukin receptor TIR domain"/>
    <property type="match status" value="1"/>
</dbReference>
<dbReference type="Pfam" id="PF08357">
    <property type="entry name" value="SEFIR"/>
    <property type="match status" value="1"/>
</dbReference>
<feature type="compositionally biased region" description="Basic and acidic residues" evidence="1">
    <location>
        <begin position="200"/>
        <end position="213"/>
    </location>
</feature>
<name>A0ABX2FIQ2_9PSEU</name>
<dbReference type="Proteomes" id="UP000763557">
    <property type="component" value="Unassembled WGS sequence"/>
</dbReference>
<dbReference type="EMBL" id="JAAATY010000041">
    <property type="protein sequence ID" value="NRN70590.1"/>
    <property type="molecule type" value="Genomic_DNA"/>
</dbReference>
<reference evidence="3 4" key="1">
    <citation type="submission" date="2020-01" db="EMBL/GenBank/DDBJ databases">
        <title>Kibdelosporangium persica a novel Actinomycetes from a hot desert in Iran.</title>
        <authorList>
            <person name="Safaei N."/>
            <person name="Zaburannyi N."/>
            <person name="Mueller R."/>
            <person name="Wink J."/>
        </authorList>
    </citation>
    <scope>NUCLEOTIDE SEQUENCE [LARGE SCALE GENOMIC DNA]</scope>
    <source>
        <strain evidence="3 4">4NS15</strain>
    </source>
</reference>
<dbReference type="RefSeq" id="WP_173141721.1">
    <property type="nucleotide sequence ID" value="NZ_CBCSGW010000030.1"/>
</dbReference>
<gene>
    <name evidence="3" type="ORF">GC106_78610</name>
</gene>